<evidence type="ECO:0000313" key="1">
    <source>
        <dbReference type="EMBL" id="KRY02884.1"/>
    </source>
</evidence>
<comment type="caution">
    <text evidence="1">The sequence shown here is derived from an EMBL/GenBank/DDBJ whole genome shotgun (WGS) entry which is preliminary data.</text>
</comment>
<feature type="non-terminal residue" evidence="1">
    <location>
        <position position="31"/>
    </location>
</feature>
<proteinExistence type="predicted"/>
<evidence type="ECO:0000313" key="2">
    <source>
        <dbReference type="Proteomes" id="UP000054653"/>
    </source>
</evidence>
<gene>
    <name evidence="1" type="ORF">T03_17972</name>
</gene>
<dbReference type="AlphaFoldDB" id="A0A0V0YRA5"/>
<name>A0A0V0YRA5_TRIBR</name>
<accession>A0A0V0YRA5</accession>
<reference evidence="1 2" key="1">
    <citation type="submission" date="2015-01" db="EMBL/GenBank/DDBJ databases">
        <title>Evolution of Trichinella species and genotypes.</title>
        <authorList>
            <person name="Korhonen P.K."/>
            <person name="Edoardo P."/>
            <person name="Giuseppe L.R."/>
            <person name="Gasser R.B."/>
        </authorList>
    </citation>
    <scope>NUCLEOTIDE SEQUENCE [LARGE SCALE GENOMIC DNA]</scope>
    <source>
        <strain evidence="1">ISS120</strain>
    </source>
</reference>
<dbReference type="Proteomes" id="UP000054653">
    <property type="component" value="Unassembled WGS sequence"/>
</dbReference>
<sequence length="31" mass="3480">MEQMLPKKQEAGGKYRPTLSAILEQFSDVLA</sequence>
<protein>
    <submittedName>
        <fullName evidence="1">Uncharacterized protein</fullName>
    </submittedName>
</protein>
<organism evidence="1 2">
    <name type="scientific">Trichinella britovi</name>
    <name type="common">Parasitic roundworm</name>
    <dbReference type="NCBI Taxonomy" id="45882"/>
    <lineage>
        <taxon>Eukaryota</taxon>
        <taxon>Metazoa</taxon>
        <taxon>Ecdysozoa</taxon>
        <taxon>Nematoda</taxon>
        <taxon>Enoplea</taxon>
        <taxon>Dorylaimia</taxon>
        <taxon>Trichinellida</taxon>
        <taxon>Trichinellidae</taxon>
        <taxon>Trichinella</taxon>
    </lineage>
</organism>
<dbReference type="EMBL" id="JYDI01007057">
    <property type="protein sequence ID" value="KRY02884.1"/>
    <property type="molecule type" value="Genomic_DNA"/>
</dbReference>
<keyword evidence="2" id="KW-1185">Reference proteome</keyword>